<dbReference type="EMBL" id="MPPL01000001">
    <property type="protein sequence ID" value="OKS89351.1"/>
    <property type="molecule type" value="Genomic_DNA"/>
</dbReference>
<evidence type="ECO:0000313" key="3">
    <source>
        <dbReference type="EMBL" id="OKS89351.1"/>
    </source>
</evidence>
<gene>
    <name evidence="3" type="ORF">RG47T_4835</name>
</gene>
<evidence type="ECO:0000313" key="4">
    <source>
        <dbReference type="Proteomes" id="UP000186720"/>
    </source>
</evidence>
<dbReference type="InterPro" id="IPR007484">
    <property type="entry name" value="Peptidase_M28"/>
</dbReference>
<dbReference type="PANTHER" id="PTHR12147">
    <property type="entry name" value="METALLOPEPTIDASE M28 FAMILY MEMBER"/>
    <property type="match status" value="1"/>
</dbReference>
<proteinExistence type="predicted"/>
<keyword evidence="4" id="KW-1185">Reference proteome</keyword>
<feature type="domain" description="Peptidase M28" evidence="2">
    <location>
        <begin position="219"/>
        <end position="419"/>
    </location>
</feature>
<dbReference type="PANTHER" id="PTHR12147:SF26">
    <property type="entry name" value="PEPTIDASE M28 DOMAIN-CONTAINING PROTEIN"/>
    <property type="match status" value="1"/>
</dbReference>
<evidence type="ECO:0000259" key="2">
    <source>
        <dbReference type="Pfam" id="PF04389"/>
    </source>
</evidence>
<dbReference type="GO" id="GO:0006508">
    <property type="term" value="P:proteolysis"/>
    <property type="evidence" value="ECO:0007669"/>
    <property type="project" value="InterPro"/>
</dbReference>
<feature type="chain" id="PRO_5013338932" description="Peptidase M28 domain-containing protein" evidence="1">
    <location>
        <begin position="29"/>
        <end position="442"/>
    </location>
</feature>
<protein>
    <recommendedName>
        <fullName evidence="2">Peptidase M28 domain-containing protein</fullName>
    </recommendedName>
</protein>
<feature type="signal peptide" evidence="1">
    <location>
        <begin position="1"/>
        <end position="28"/>
    </location>
</feature>
<dbReference type="GO" id="GO:0008235">
    <property type="term" value="F:metalloexopeptidase activity"/>
    <property type="evidence" value="ECO:0007669"/>
    <property type="project" value="InterPro"/>
</dbReference>
<name>A0A1Q6A5R3_9SPHI</name>
<comment type="caution">
    <text evidence="3">The sequence shown here is derived from an EMBL/GenBank/DDBJ whole genome shotgun (WGS) entry which is preliminary data.</text>
</comment>
<sequence length="442" mass="48578">MAINQSKIMMKKTLIATALILSSAYGYSQDVNKLIKEDDVRKVISTLADDNMQGRATFTPGIEKAAQFIESEYKKAGLEPLPGNSDFRQNFKMTHIIPVKVQANINGADVAADHVIAMSNSSFSWTNNANVQVIKVGADQNFQTEFRNIRKSGKNALVLVDPKFQDFFDRIRGAFGKGTNSLKPAEGGPQIVFALGTFADVKTYTVNVDIKSEQLPLFNITGMIKGKTKPDEYVIFGGHYDHLGILKPMEGDSIANGADDDASGTTAVITLAKYFKKLNNNARSIIFVAFTAEEIGEYGSQYFATQVDPLKVSAMFNIEMIGKASKFGENSAFITGYERTDFGKILQKNLEGTAFKFYPDPYTEQNLFYRSDNASLARVGVPAHTISTDQIDIDKFYHTVKDELSTLDVKNITSTIRAIALSSQSIIAGTDTPTRIPPLTVN</sequence>
<accession>A0A1Q6A5R3</accession>
<reference evidence="3 4" key="1">
    <citation type="submission" date="2016-11" db="EMBL/GenBank/DDBJ databases">
        <title>Whole Genome Sequencing of Mucilaginibacter polytrichastri RG4-7(T) isolated from the moss sample.</title>
        <authorList>
            <person name="Li Y."/>
        </authorList>
    </citation>
    <scope>NUCLEOTIDE SEQUENCE [LARGE SCALE GENOMIC DNA]</scope>
    <source>
        <strain evidence="3 4">RG4-7</strain>
    </source>
</reference>
<keyword evidence="1" id="KW-0732">Signal</keyword>
<dbReference type="Gene3D" id="3.40.630.10">
    <property type="entry name" value="Zn peptidases"/>
    <property type="match status" value="2"/>
</dbReference>
<organism evidence="3 4">
    <name type="scientific">Mucilaginibacter polytrichastri</name>
    <dbReference type="NCBI Taxonomy" id="1302689"/>
    <lineage>
        <taxon>Bacteria</taxon>
        <taxon>Pseudomonadati</taxon>
        <taxon>Bacteroidota</taxon>
        <taxon>Sphingobacteriia</taxon>
        <taxon>Sphingobacteriales</taxon>
        <taxon>Sphingobacteriaceae</taxon>
        <taxon>Mucilaginibacter</taxon>
    </lineage>
</organism>
<dbReference type="Proteomes" id="UP000186720">
    <property type="component" value="Unassembled WGS sequence"/>
</dbReference>
<dbReference type="STRING" id="1302689.RG47T_4835"/>
<dbReference type="Pfam" id="PF04389">
    <property type="entry name" value="Peptidase_M28"/>
    <property type="match status" value="1"/>
</dbReference>
<dbReference type="AlphaFoldDB" id="A0A1Q6A5R3"/>
<dbReference type="SUPFAM" id="SSF53187">
    <property type="entry name" value="Zn-dependent exopeptidases"/>
    <property type="match status" value="1"/>
</dbReference>
<evidence type="ECO:0000256" key="1">
    <source>
        <dbReference type="SAM" id="SignalP"/>
    </source>
</evidence>
<dbReference type="InterPro" id="IPR045175">
    <property type="entry name" value="M28_fam"/>
</dbReference>